<protein>
    <recommendedName>
        <fullName evidence="8">Large ribosomal subunit protein mL67</fullName>
    </recommendedName>
</protein>
<dbReference type="GeneID" id="87913614"/>
<evidence type="ECO:0000256" key="6">
    <source>
        <dbReference type="ARBA" id="ARBA00023163"/>
    </source>
</evidence>
<keyword evidence="6" id="KW-0804">Transcription</keyword>
<gene>
    <name evidence="11" type="ORF">QC762_708595</name>
</gene>
<comment type="similarity">
    <text evidence="2">Belongs to the mitochondrion-specific ribosomal protein mL67 family.</text>
</comment>
<evidence type="ECO:0000256" key="3">
    <source>
        <dbReference type="ARBA" id="ARBA00022980"/>
    </source>
</evidence>
<keyword evidence="7" id="KW-0687">Ribonucleoprotein</keyword>
<comment type="caution">
    <text evidence="11">The sequence shown here is derived from an EMBL/GenBank/DDBJ whole genome shotgun (WGS) entry which is preliminary data.</text>
</comment>
<dbReference type="Proteomes" id="UP001323405">
    <property type="component" value="Unassembled WGS sequence"/>
</dbReference>
<evidence type="ECO:0000256" key="10">
    <source>
        <dbReference type="SAM" id="MobiDB-lite"/>
    </source>
</evidence>
<proteinExistence type="inferred from homology"/>
<dbReference type="EMBL" id="JAFFHA010000009">
    <property type="protein sequence ID" value="KAK4650567.1"/>
    <property type="molecule type" value="Genomic_DNA"/>
</dbReference>
<feature type="region of interest" description="Disordered" evidence="10">
    <location>
        <begin position="391"/>
        <end position="443"/>
    </location>
</feature>
<sequence length="443" mass="50733">MNSLRTAAASRPLLAAMVTRPVGLASVMIARRPTTAVVAPRRLGPGLGLVVRTKTTKSALHLQMNAKKKADAIAEREREMERKMEEAKVLGERLYLWNHIQANHVLWSTTRELRANKSLRQVQFTGKKNTLIKIRKDYWRPMATIQFPEGEGKAGLSVYQKLVELKKRHELEWDDGGEEAKRLLNLTKKERGRELNDQKGNTVADMAFVLGGGGKGNKVARNFEEIREWREKISDDMKKRKELEKELEELEENKMKLEDTQREVQRKVKDVTEEEGEGEGQGEGEGGGEDMEVKETKKIAKVKKQIEEVKKQIQELQPLEEPVPVLHKVRVFWANELDHHFAESWPDNVEHVLGLPEDDWTNEDLEKMIANQERLVDLHAVLAEKKLAKREEKAKLKEQRAAKKAKKMQPFLPTPEGETGWKSRPRAPKPFTGKAPKWAKEGL</sequence>
<evidence type="ECO:0000256" key="7">
    <source>
        <dbReference type="ARBA" id="ARBA00023274"/>
    </source>
</evidence>
<dbReference type="PANTHER" id="PTHR28184:SF1">
    <property type="entry name" value="LARGE RIBOSOMAL SUBUNIT PROTEIN ML67"/>
    <property type="match status" value="1"/>
</dbReference>
<evidence type="ECO:0000313" key="12">
    <source>
        <dbReference type="Proteomes" id="UP001323405"/>
    </source>
</evidence>
<dbReference type="Pfam" id="PF12829">
    <property type="entry name" value="Mhr1"/>
    <property type="match status" value="1"/>
</dbReference>
<feature type="compositionally biased region" description="Acidic residues" evidence="10">
    <location>
        <begin position="272"/>
        <end position="290"/>
    </location>
</feature>
<keyword evidence="4" id="KW-0805">Transcription regulation</keyword>
<feature type="coiled-coil region" evidence="9">
    <location>
        <begin position="66"/>
        <end position="93"/>
    </location>
</feature>
<accession>A0ABR0G497</accession>
<reference evidence="11 12" key="1">
    <citation type="journal article" date="2023" name="bioRxiv">
        <title>High-quality genome assemblies of four members of thePodospora anserinaspecies complex.</title>
        <authorList>
            <person name="Ament-Velasquez S.L."/>
            <person name="Vogan A.A."/>
            <person name="Wallerman O."/>
            <person name="Hartmann F."/>
            <person name="Gautier V."/>
            <person name="Silar P."/>
            <person name="Giraud T."/>
            <person name="Johannesson H."/>
        </authorList>
    </citation>
    <scope>NUCLEOTIDE SEQUENCE [LARGE SCALE GENOMIC DNA]</scope>
    <source>
        <strain evidence="11 12">CBS 415.72m</strain>
    </source>
</reference>
<dbReference type="PANTHER" id="PTHR28184">
    <property type="entry name" value="MITOCHONDRIAL HOMOLOGOUS RECOMBINATION PROTEIN 1"/>
    <property type="match status" value="1"/>
</dbReference>
<dbReference type="InterPro" id="IPR024629">
    <property type="entry name" value="Ribosomal_mL67"/>
</dbReference>
<keyword evidence="9" id="KW-0175">Coiled coil</keyword>
<evidence type="ECO:0000313" key="11">
    <source>
        <dbReference type="EMBL" id="KAK4650567.1"/>
    </source>
</evidence>
<name>A0ABR0G497_9PEZI</name>
<keyword evidence="5" id="KW-0496">Mitochondrion</keyword>
<evidence type="ECO:0000256" key="5">
    <source>
        <dbReference type="ARBA" id="ARBA00023128"/>
    </source>
</evidence>
<feature type="compositionally biased region" description="Basic and acidic residues" evidence="10">
    <location>
        <begin position="391"/>
        <end position="401"/>
    </location>
</feature>
<evidence type="ECO:0000256" key="1">
    <source>
        <dbReference type="ARBA" id="ARBA00004173"/>
    </source>
</evidence>
<dbReference type="RefSeq" id="XP_062739542.1">
    <property type="nucleotide sequence ID" value="XM_062893707.1"/>
</dbReference>
<feature type="compositionally biased region" description="Basic and acidic residues" evidence="10">
    <location>
        <begin position="254"/>
        <end position="271"/>
    </location>
</feature>
<comment type="subcellular location">
    <subcellularLocation>
        <location evidence="1">Mitochondrion</location>
    </subcellularLocation>
</comment>
<feature type="region of interest" description="Disordered" evidence="10">
    <location>
        <begin position="254"/>
        <end position="293"/>
    </location>
</feature>
<keyword evidence="3" id="KW-0689">Ribosomal protein</keyword>
<keyword evidence="12" id="KW-1185">Reference proteome</keyword>
<evidence type="ECO:0000256" key="9">
    <source>
        <dbReference type="SAM" id="Coils"/>
    </source>
</evidence>
<organism evidence="11 12">
    <name type="scientific">Podospora pseudocomata</name>
    <dbReference type="NCBI Taxonomy" id="2093779"/>
    <lineage>
        <taxon>Eukaryota</taxon>
        <taxon>Fungi</taxon>
        <taxon>Dikarya</taxon>
        <taxon>Ascomycota</taxon>
        <taxon>Pezizomycotina</taxon>
        <taxon>Sordariomycetes</taxon>
        <taxon>Sordariomycetidae</taxon>
        <taxon>Sordariales</taxon>
        <taxon>Podosporaceae</taxon>
        <taxon>Podospora</taxon>
    </lineage>
</organism>
<evidence type="ECO:0000256" key="2">
    <source>
        <dbReference type="ARBA" id="ARBA00010741"/>
    </source>
</evidence>
<evidence type="ECO:0000256" key="8">
    <source>
        <dbReference type="ARBA" id="ARBA00035185"/>
    </source>
</evidence>
<evidence type="ECO:0000256" key="4">
    <source>
        <dbReference type="ARBA" id="ARBA00023015"/>
    </source>
</evidence>